<accession>A0A9J7MUC5</accession>
<gene>
    <name evidence="11" type="primary">LOC118418434</name>
</gene>
<evidence type="ECO:0000256" key="6">
    <source>
        <dbReference type="PROSITE-ProRule" id="PRU00076"/>
    </source>
</evidence>
<dbReference type="PANTHER" id="PTHR46513">
    <property type="entry name" value="VITELLOGENIN RECEPTOR-LIKE PROTEIN-RELATED-RELATED"/>
    <property type="match status" value="1"/>
</dbReference>
<evidence type="ECO:0000256" key="2">
    <source>
        <dbReference type="ARBA" id="ARBA00022729"/>
    </source>
</evidence>
<reference evidence="11" key="1">
    <citation type="journal article" date="2016" name="Genome Biol. Evol.">
        <title>Conserved non-coding elements in the most distant genera of cephalochordates: the Goldilocks principle.</title>
        <authorList>
            <person name="Yue J.X."/>
            <person name="Kozmikova I."/>
            <person name="Ono H."/>
            <person name="Nossa C.W."/>
            <person name="Kozmik Z."/>
            <person name="Putnam N.H."/>
            <person name="Yu J.K."/>
            <person name="Holland L.Z."/>
        </authorList>
    </citation>
    <scope>NUCLEOTIDE SEQUENCE</scope>
</reference>
<dbReference type="PROSITE" id="PS51120">
    <property type="entry name" value="LDLRB"/>
    <property type="match status" value="3"/>
</dbReference>
<dbReference type="Gene3D" id="2.120.10.30">
    <property type="entry name" value="TolB, C-terminal domain"/>
    <property type="match status" value="1"/>
</dbReference>
<evidence type="ECO:0000259" key="9">
    <source>
        <dbReference type="PROSITE" id="PS50041"/>
    </source>
</evidence>
<feature type="repeat" description="LDL-receptor class B" evidence="7">
    <location>
        <begin position="173"/>
        <end position="216"/>
    </location>
</feature>
<keyword evidence="3" id="KW-0677">Repeat</keyword>
<evidence type="ECO:0000256" key="4">
    <source>
        <dbReference type="ARBA" id="ARBA00023157"/>
    </source>
</evidence>
<dbReference type="Pfam" id="PF00059">
    <property type="entry name" value="Lectin_C"/>
    <property type="match status" value="2"/>
</dbReference>
<feature type="repeat" description="LDL-receptor class B" evidence="7">
    <location>
        <begin position="217"/>
        <end position="261"/>
    </location>
</feature>
<keyword evidence="2" id="KW-0732">Signal</keyword>
<evidence type="ECO:0000313" key="10">
    <source>
        <dbReference type="Proteomes" id="UP000001554"/>
    </source>
</evidence>
<evidence type="ECO:0000256" key="1">
    <source>
        <dbReference type="ARBA" id="ARBA00022536"/>
    </source>
</evidence>
<protein>
    <submittedName>
        <fullName evidence="11">Uncharacterized protein LOC118418434</fullName>
    </submittedName>
</protein>
<dbReference type="OrthoDB" id="382013at2759"/>
<dbReference type="PROSITE" id="PS50041">
    <property type="entry name" value="C_TYPE_LECTIN_2"/>
    <property type="match status" value="2"/>
</dbReference>
<organism evidence="10 11">
    <name type="scientific">Branchiostoma floridae</name>
    <name type="common">Florida lancelet</name>
    <name type="synonym">Amphioxus</name>
    <dbReference type="NCBI Taxonomy" id="7739"/>
    <lineage>
        <taxon>Eukaryota</taxon>
        <taxon>Metazoa</taxon>
        <taxon>Chordata</taxon>
        <taxon>Cephalochordata</taxon>
        <taxon>Leptocardii</taxon>
        <taxon>Amphioxiformes</taxon>
        <taxon>Branchiostomatidae</taxon>
        <taxon>Branchiostoma</taxon>
    </lineage>
</organism>
<feature type="disulfide bond" evidence="6">
    <location>
        <begin position="521"/>
        <end position="530"/>
    </location>
</feature>
<dbReference type="SMART" id="SM00135">
    <property type="entry name" value="LY"/>
    <property type="match status" value="4"/>
</dbReference>
<name>A0A9J7MUC5_BRAFL</name>
<dbReference type="InterPro" id="IPR011042">
    <property type="entry name" value="6-blade_b-propeller_TolB-like"/>
</dbReference>
<evidence type="ECO:0000259" key="8">
    <source>
        <dbReference type="PROSITE" id="PS50026"/>
    </source>
</evidence>
<keyword evidence="4 6" id="KW-1015">Disulfide bond</keyword>
<proteinExistence type="predicted"/>
<keyword evidence="1 6" id="KW-0245">EGF-like domain</keyword>
<reference evidence="10" key="2">
    <citation type="journal article" date="2020" name="Nat. Ecol. Evol.">
        <title>Deeply conserved synteny resolves early events in vertebrate evolution.</title>
        <authorList>
            <person name="Simakov O."/>
            <person name="Marletaz F."/>
            <person name="Yue J.X."/>
            <person name="O'Connell B."/>
            <person name="Jenkins J."/>
            <person name="Brandt A."/>
            <person name="Calef R."/>
            <person name="Tung C.H."/>
            <person name="Huang T.K."/>
            <person name="Schmutz J."/>
            <person name="Satoh N."/>
            <person name="Yu J.K."/>
            <person name="Putnam N.H."/>
            <person name="Green R.E."/>
            <person name="Rokhsar D.S."/>
        </authorList>
    </citation>
    <scope>NUCLEOTIDE SEQUENCE [LARGE SCALE GENOMIC DNA]</scope>
    <source>
        <strain evidence="10">S238N-H82</strain>
    </source>
</reference>
<dbReference type="SMART" id="SM00034">
    <property type="entry name" value="CLECT"/>
    <property type="match status" value="2"/>
</dbReference>
<dbReference type="Gene3D" id="3.10.100.10">
    <property type="entry name" value="Mannose-Binding Protein A, subunit A"/>
    <property type="match status" value="2"/>
</dbReference>
<dbReference type="Gene3D" id="2.10.25.10">
    <property type="entry name" value="Laminin"/>
    <property type="match status" value="2"/>
</dbReference>
<reference evidence="11" key="3">
    <citation type="submission" date="2025-08" db="UniProtKB">
        <authorList>
            <consortium name="RefSeq"/>
        </authorList>
    </citation>
    <scope>IDENTIFICATION</scope>
</reference>
<evidence type="ECO:0000256" key="7">
    <source>
        <dbReference type="PROSITE-ProRule" id="PRU00461"/>
    </source>
</evidence>
<feature type="domain" description="EGF-like" evidence="8">
    <location>
        <begin position="494"/>
        <end position="531"/>
    </location>
</feature>
<dbReference type="CDD" id="cd00054">
    <property type="entry name" value="EGF_CA"/>
    <property type="match status" value="2"/>
</dbReference>
<dbReference type="SUPFAM" id="SSF56436">
    <property type="entry name" value="C-type lectin-like"/>
    <property type="match status" value="2"/>
</dbReference>
<feature type="domain" description="C-type lectin" evidence="9">
    <location>
        <begin position="367"/>
        <end position="482"/>
    </location>
</feature>
<dbReference type="AlphaFoldDB" id="A0A9J7MUC5"/>
<dbReference type="SUPFAM" id="SSF57196">
    <property type="entry name" value="EGF/Laminin"/>
    <property type="match status" value="2"/>
</dbReference>
<dbReference type="SUPFAM" id="SSF63825">
    <property type="entry name" value="YWTD domain"/>
    <property type="match status" value="1"/>
</dbReference>
<dbReference type="KEGG" id="bfo:118418434"/>
<feature type="domain" description="C-type lectin" evidence="9">
    <location>
        <begin position="542"/>
        <end position="661"/>
    </location>
</feature>
<dbReference type="Proteomes" id="UP000001554">
    <property type="component" value="Chromosome 6"/>
</dbReference>
<dbReference type="PROSITE" id="PS50026">
    <property type="entry name" value="EGF_3"/>
    <property type="match status" value="2"/>
</dbReference>
<dbReference type="InterPro" id="IPR016186">
    <property type="entry name" value="C-type_lectin-like/link_sf"/>
</dbReference>
<dbReference type="PROSITE" id="PS00022">
    <property type="entry name" value="EGF_1"/>
    <property type="match status" value="1"/>
</dbReference>
<dbReference type="Pfam" id="PF00058">
    <property type="entry name" value="Ldl_recept_b"/>
    <property type="match status" value="1"/>
</dbReference>
<dbReference type="InterPro" id="IPR050778">
    <property type="entry name" value="Cueball_EGF_LRP_Nidogen"/>
</dbReference>
<dbReference type="InterPro" id="IPR001304">
    <property type="entry name" value="C-type_lectin-like"/>
</dbReference>
<keyword evidence="5" id="KW-0325">Glycoprotein</keyword>
<dbReference type="PANTHER" id="PTHR46513:SF13">
    <property type="entry name" value="EGF-LIKE DOMAIN-CONTAINING PROTEIN"/>
    <property type="match status" value="1"/>
</dbReference>
<dbReference type="CDD" id="cd00037">
    <property type="entry name" value="CLECT"/>
    <property type="match status" value="2"/>
</dbReference>
<dbReference type="RefSeq" id="XP_035680226.1">
    <property type="nucleotide sequence ID" value="XM_035824333.1"/>
</dbReference>
<dbReference type="InterPro" id="IPR000742">
    <property type="entry name" value="EGF"/>
</dbReference>
<evidence type="ECO:0000256" key="5">
    <source>
        <dbReference type="ARBA" id="ARBA00023180"/>
    </source>
</evidence>
<sequence length="743" mass="81829">MSPATPRFDVSDAAIPPIERSGVSDDCAAVKTVFLTDPHHAWGGTRHVLHVNFTGQMFNYHTIVYDMNHKPWANDFDPAENQVYWTNIFQNPVAGSVEAEHRNGSGTIELITNAGLQEPYGIAIDHVSSQLFVTDASGNKIESSDLFGGSRTTVVPGTAQSRPCAIATDSLRGFIFWTDCGSSPRVVRANRDGSGLAVIASTNLVKPYAIAVDSAEAKVYWGDGSRGVIERADMDGSNRESFLTIQGGSANMYGLDVDESHVYFTDWATPSCLHVVSKAAPAADYTVVGGVPLLQYLTDVRVYGHCPADYSGCDPNPCLNGGACQPTNGGYTCDCAGTGCTGRMCESLDVPTTTPPYGNCEDGWHQLGSTVFKVFETLSTHDAAQSTCEDAGMYGRLAIDKNPATHDFLSRLVSARDRCDIIGLDDIREEGVWRHGDGTLASPPFDPWKPGTWNSNKKDCVGIDNGEWVPVDCNEENYFICELQLIEPTTPAPPLSPCDSDPCQNGGTCHATGEDQYFCGCAGLFQGTNCEILNCPTGYVAFNNKCYFISTTAKTFDDAATDCDARNRAKLACVRDLATHNWLKSRILRQHYWIGLNDRQTEGNFVYSDGEELGRDSGTFRPFFNGHGWNNQGNDCVYMNRGRGHSWVVWQCSRRMRYICQISKYCTRFFYKPLSHPFQSSRMCGHGGRKVSVFGPHPRGPVFEPSNIPRWLLVKGLLNMTFFTSLREIEYLTVARDVCRIRR</sequence>
<keyword evidence="10" id="KW-1185">Reference proteome</keyword>
<dbReference type="SMART" id="SM00181">
    <property type="entry name" value="EGF"/>
    <property type="match status" value="2"/>
</dbReference>
<evidence type="ECO:0000256" key="3">
    <source>
        <dbReference type="ARBA" id="ARBA00022737"/>
    </source>
</evidence>
<feature type="domain" description="EGF-like" evidence="8">
    <location>
        <begin position="309"/>
        <end position="346"/>
    </location>
</feature>
<dbReference type="InterPro" id="IPR016187">
    <property type="entry name" value="CTDL_fold"/>
</dbReference>
<dbReference type="InterPro" id="IPR000033">
    <property type="entry name" value="LDLR_classB_rpt"/>
</dbReference>
<dbReference type="OMA" id="NCEDGWH"/>
<evidence type="ECO:0000313" key="11">
    <source>
        <dbReference type="RefSeq" id="XP_035680226.1"/>
    </source>
</evidence>
<comment type="caution">
    <text evidence="6">Lacks conserved residue(s) required for the propagation of feature annotation.</text>
</comment>
<dbReference type="FunFam" id="2.120.10.30:FF:000241">
    <property type="entry name" value="Low-density lipoprotein receptor-related protein 6"/>
    <property type="match status" value="1"/>
</dbReference>
<dbReference type="GeneID" id="118418434"/>
<feature type="repeat" description="LDL-receptor class B" evidence="7">
    <location>
        <begin position="81"/>
        <end position="128"/>
    </location>
</feature>